<dbReference type="Gene3D" id="1.10.10.2520">
    <property type="entry name" value="Cell wall hydrolase SleB, domain 1"/>
    <property type="match status" value="1"/>
</dbReference>
<feature type="chain" id="PRO_5026840714" evidence="1">
    <location>
        <begin position="24"/>
        <end position="228"/>
    </location>
</feature>
<dbReference type="EMBL" id="JAALFE010000002">
    <property type="protein sequence ID" value="NGQ89978.1"/>
    <property type="molecule type" value="Genomic_DNA"/>
</dbReference>
<evidence type="ECO:0000313" key="3">
    <source>
        <dbReference type="EMBL" id="NGQ89978.1"/>
    </source>
</evidence>
<evidence type="ECO:0000259" key="2">
    <source>
        <dbReference type="Pfam" id="PF07486"/>
    </source>
</evidence>
<evidence type="ECO:0000256" key="1">
    <source>
        <dbReference type="SAM" id="SignalP"/>
    </source>
</evidence>
<name>A0A6M1TP96_9RHOB</name>
<dbReference type="Pfam" id="PF07486">
    <property type="entry name" value="Hydrolase_2"/>
    <property type="match status" value="1"/>
</dbReference>
<gene>
    <name evidence="3" type="ORF">G5V65_03645</name>
</gene>
<keyword evidence="1" id="KW-0732">Signal</keyword>
<feature type="signal peptide" evidence="1">
    <location>
        <begin position="1"/>
        <end position="23"/>
    </location>
</feature>
<dbReference type="InterPro" id="IPR011105">
    <property type="entry name" value="Cell_wall_hydrolase_SleB"/>
</dbReference>
<sequence length="228" mass="24767">MRLHTGWITGAVAAVILNGAAFADVTVSQSNDPTAALGSTFGALLGTERQAMAALPESRLTELAVGPKIETRTTKGKPAVGAPMVIRYDDAWLAAQPEPSGDAEWECLSKAIYFEARGESLRGQFAVAEVILNRVDSPDYPRTICGVVQQRGGGGCQFSYVCDGRADRMRDAEATWRAERVARVMMDGAPRALTMGATHFHTRWVRPGWARRFPQTAAIGAHLFYRQN</sequence>
<dbReference type="GO" id="GO:0016787">
    <property type="term" value="F:hydrolase activity"/>
    <property type="evidence" value="ECO:0007669"/>
    <property type="project" value="UniProtKB-KW"/>
</dbReference>
<comment type="caution">
    <text evidence="3">The sequence shown here is derived from an EMBL/GenBank/DDBJ whole genome shotgun (WGS) entry which is preliminary data.</text>
</comment>
<evidence type="ECO:0000313" key="4">
    <source>
        <dbReference type="Proteomes" id="UP000474758"/>
    </source>
</evidence>
<organism evidence="3 4">
    <name type="scientific">Paragemmobacter kunshanensis</name>
    <dbReference type="NCBI Taxonomy" id="2583234"/>
    <lineage>
        <taxon>Bacteria</taxon>
        <taxon>Pseudomonadati</taxon>
        <taxon>Pseudomonadota</taxon>
        <taxon>Alphaproteobacteria</taxon>
        <taxon>Rhodobacterales</taxon>
        <taxon>Paracoccaceae</taxon>
        <taxon>Paragemmobacter</taxon>
    </lineage>
</organism>
<keyword evidence="4" id="KW-1185">Reference proteome</keyword>
<accession>A0A6M1TP96</accession>
<dbReference type="InterPro" id="IPR042047">
    <property type="entry name" value="SleB_dom1"/>
</dbReference>
<proteinExistence type="predicted"/>
<dbReference type="RefSeq" id="WP_165047145.1">
    <property type="nucleotide sequence ID" value="NZ_JAALFE010000002.1"/>
</dbReference>
<protein>
    <submittedName>
        <fullName evidence="3">Cell wall hydrolase</fullName>
    </submittedName>
</protein>
<reference evidence="3 4" key="1">
    <citation type="submission" date="2020-02" db="EMBL/GenBank/DDBJ databases">
        <title>Rhodobacter translucens sp. nov., a novel bacterium isolated from activated sludge.</title>
        <authorList>
            <person name="Liu J."/>
        </authorList>
    </citation>
    <scope>NUCLEOTIDE SEQUENCE [LARGE SCALE GENOMIC DNA]</scope>
    <source>
        <strain evidence="3 4">HX-7-19</strain>
    </source>
</reference>
<dbReference type="AlphaFoldDB" id="A0A6M1TP96"/>
<dbReference type="Proteomes" id="UP000474758">
    <property type="component" value="Unassembled WGS sequence"/>
</dbReference>
<feature type="domain" description="Cell wall hydrolase SleB" evidence="2">
    <location>
        <begin position="118"/>
        <end position="225"/>
    </location>
</feature>
<keyword evidence="3" id="KW-0378">Hydrolase</keyword>